<dbReference type="OrthoDB" id="5794840at2759"/>
<dbReference type="Gene3D" id="3.30.30.100">
    <property type="match status" value="1"/>
</dbReference>
<feature type="signal peptide" evidence="1">
    <location>
        <begin position="1"/>
        <end position="19"/>
    </location>
</feature>
<gene>
    <name evidence="2" type="ORF">NBR_LOCUS10760</name>
</gene>
<accession>A0A158QZV5</accession>
<evidence type="ECO:0000256" key="1">
    <source>
        <dbReference type="SAM" id="SignalP"/>
    </source>
</evidence>
<evidence type="ECO:0000313" key="4">
    <source>
        <dbReference type="WBParaSite" id="NBR_0001075901-mRNA-1"/>
    </source>
</evidence>
<name>A0A158QZV5_NIPBR</name>
<evidence type="ECO:0000313" key="3">
    <source>
        <dbReference type="Proteomes" id="UP000271162"/>
    </source>
</evidence>
<dbReference type="WBParaSite" id="NBR_0001075901-mRNA-1">
    <property type="protein sequence ID" value="NBR_0001075901-mRNA-1"/>
    <property type="gene ID" value="NBR_0001075901"/>
</dbReference>
<reference evidence="2 3" key="2">
    <citation type="submission" date="2018-11" db="EMBL/GenBank/DDBJ databases">
        <authorList>
            <consortium name="Pathogen Informatics"/>
        </authorList>
    </citation>
    <scope>NUCLEOTIDE SEQUENCE [LARGE SCALE GENOMIC DNA]</scope>
</reference>
<organism evidence="4">
    <name type="scientific">Nippostrongylus brasiliensis</name>
    <name type="common">Rat hookworm</name>
    <dbReference type="NCBI Taxonomy" id="27835"/>
    <lineage>
        <taxon>Eukaryota</taxon>
        <taxon>Metazoa</taxon>
        <taxon>Ecdysozoa</taxon>
        <taxon>Nematoda</taxon>
        <taxon>Chromadorea</taxon>
        <taxon>Rhabditida</taxon>
        <taxon>Rhabditina</taxon>
        <taxon>Rhabditomorpha</taxon>
        <taxon>Strongyloidea</taxon>
        <taxon>Heligmosomidae</taxon>
        <taxon>Nippostrongylus</taxon>
    </lineage>
</organism>
<dbReference type="InterPro" id="IPR038456">
    <property type="entry name" value="Macin_sf"/>
</dbReference>
<dbReference type="Proteomes" id="UP000271162">
    <property type="component" value="Unassembled WGS sequence"/>
</dbReference>
<proteinExistence type="predicted"/>
<keyword evidence="3" id="KW-1185">Reference proteome</keyword>
<sequence length="104" mass="11246">MKCLVFVCSVFLLIHTSSAKAASLAKKATCYTNSDVCVPTTKPSTGILWKDCSDYCVKCKGREHGKCHKVHTDGCDGGYHCKCLGKTEKKSEVLQVAATCRLGL</sequence>
<evidence type="ECO:0000313" key="2">
    <source>
        <dbReference type="EMBL" id="VDL74349.1"/>
    </source>
</evidence>
<protein>
    <submittedName>
        <fullName evidence="4">Venom protein</fullName>
    </submittedName>
</protein>
<keyword evidence="1" id="KW-0732">Signal</keyword>
<dbReference type="EMBL" id="UYSL01020379">
    <property type="protein sequence ID" value="VDL74349.1"/>
    <property type="molecule type" value="Genomic_DNA"/>
</dbReference>
<reference evidence="4" key="1">
    <citation type="submission" date="2016-04" db="UniProtKB">
        <authorList>
            <consortium name="WormBaseParasite"/>
        </authorList>
    </citation>
    <scope>IDENTIFICATION</scope>
</reference>
<feature type="chain" id="PRO_5043135761" evidence="1">
    <location>
        <begin position="20"/>
        <end position="104"/>
    </location>
</feature>
<dbReference type="OMA" id="DNWSRCT"/>
<dbReference type="AlphaFoldDB" id="A0A158QZV5"/>